<organism evidence="3 4">
    <name type="scientific">Algoriphagus chordae</name>
    <dbReference type="NCBI Taxonomy" id="237019"/>
    <lineage>
        <taxon>Bacteria</taxon>
        <taxon>Pseudomonadati</taxon>
        <taxon>Bacteroidota</taxon>
        <taxon>Cytophagia</taxon>
        <taxon>Cytophagales</taxon>
        <taxon>Cyclobacteriaceae</taxon>
        <taxon>Algoriphagus</taxon>
    </lineage>
</organism>
<protein>
    <submittedName>
        <fullName evidence="3">Oxygen tolerance protein BatD</fullName>
    </submittedName>
</protein>
<proteinExistence type="predicted"/>
<evidence type="ECO:0000256" key="2">
    <source>
        <dbReference type="SAM" id="SignalP"/>
    </source>
</evidence>
<dbReference type="Proteomes" id="UP000248882">
    <property type="component" value="Unassembled WGS sequence"/>
</dbReference>
<keyword evidence="1" id="KW-0812">Transmembrane</keyword>
<dbReference type="InterPro" id="IPR025738">
    <property type="entry name" value="BatD"/>
</dbReference>
<dbReference type="PANTHER" id="PTHR40940">
    <property type="entry name" value="PROTEIN BATD-RELATED"/>
    <property type="match status" value="1"/>
</dbReference>
<dbReference type="PANTHER" id="PTHR40940:SF1">
    <property type="entry name" value="PROTEIN BATD"/>
    <property type="match status" value="1"/>
</dbReference>
<feature type="transmembrane region" description="Helical" evidence="1">
    <location>
        <begin position="310"/>
        <end position="328"/>
    </location>
</feature>
<name>A0A2W7QXW1_9BACT</name>
<keyword evidence="1" id="KW-1133">Transmembrane helix</keyword>
<dbReference type="OrthoDB" id="650166at2"/>
<comment type="caution">
    <text evidence="3">The sequence shown here is derived from an EMBL/GenBank/DDBJ whole genome shotgun (WGS) entry which is preliminary data.</text>
</comment>
<dbReference type="EMBL" id="QKZT01000019">
    <property type="protein sequence ID" value="PZX48517.1"/>
    <property type="molecule type" value="Genomic_DNA"/>
</dbReference>
<evidence type="ECO:0000313" key="4">
    <source>
        <dbReference type="Proteomes" id="UP000248882"/>
    </source>
</evidence>
<keyword evidence="2" id="KW-0732">Signal</keyword>
<gene>
    <name evidence="3" type="ORF">LV85_03587</name>
</gene>
<sequence length="442" mass="49557">MGRNGKLLAILALAFMLSSQAWAQTLWAEVTFDKNSVYVGQPVSVSVKVFSSTWFTTGLDLGNIKVEGAFSVYFRSVSSSFQKDGNTYSSVELIYNVFPFETGELNFPALAIEAESPAPGDYKGTKHVVNTKSKILNVKPAPAAFSTDQWLVANGLQVYDSWSGDRQHVKVGDVLERQISRTAYGTVSQLIPPIKWDSLANVSEYPSRSKVENQKDKTSISSTRTESMRYLFEKEGEITIPEIVFTWYNPSHEKLYKRTLKAVTFDVAANPDLGVLTSIRDSLQAIQKKELAETAEKAPLTILGMSLKKLAVVVVVGVLILILLFKLIRKLVLDQKERRAAYLISESFYFHEFKKAMHGRDQKRTTAKLYRWIDALDLAEPSATCFAKRYGSDSLQRQVATMEAKWGKGDQFSGLTVKEWESARKNYLNRGHVVSSGWINPD</sequence>
<dbReference type="RefSeq" id="WP_111321965.1">
    <property type="nucleotide sequence ID" value="NZ_QKZT01000019.1"/>
</dbReference>
<accession>A0A2W7QXW1</accession>
<evidence type="ECO:0000313" key="3">
    <source>
        <dbReference type="EMBL" id="PZX48517.1"/>
    </source>
</evidence>
<feature type="chain" id="PRO_5015941288" evidence="2">
    <location>
        <begin position="24"/>
        <end position="442"/>
    </location>
</feature>
<keyword evidence="1" id="KW-0472">Membrane</keyword>
<dbReference type="Pfam" id="PF13584">
    <property type="entry name" value="BatD"/>
    <property type="match status" value="1"/>
</dbReference>
<keyword evidence="4" id="KW-1185">Reference proteome</keyword>
<reference evidence="3 4" key="1">
    <citation type="submission" date="2018-06" db="EMBL/GenBank/DDBJ databases">
        <title>Genomic Encyclopedia of Archaeal and Bacterial Type Strains, Phase II (KMG-II): from individual species to whole genera.</title>
        <authorList>
            <person name="Goeker M."/>
        </authorList>
    </citation>
    <scope>NUCLEOTIDE SEQUENCE [LARGE SCALE GENOMIC DNA]</scope>
    <source>
        <strain evidence="3 4">DSM 19830</strain>
    </source>
</reference>
<dbReference type="AlphaFoldDB" id="A0A2W7QXW1"/>
<evidence type="ECO:0000256" key="1">
    <source>
        <dbReference type="SAM" id="Phobius"/>
    </source>
</evidence>
<feature type="signal peptide" evidence="2">
    <location>
        <begin position="1"/>
        <end position="23"/>
    </location>
</feature>